<gene>
    <name evidence="1" type="ORF">DPMN_059264</name>
</gene>
<organism evidence="1 2">
    <name type="scientific">Dreissena polymorpha</name>
    <name type="common">Zebra mussel</name>
    <name type="synonym">Mytilus polymorpha</name>
    <dbReference type="NCBI Taxonomy" id="45954"/>
    <lineage>
        <taxon>Eukaryota</taxon>
        <taxon>Metazoa</taxon>
        <taxon>Spiralia</taxon>
        <taxon>Lophotrochozoa</taxon>
        <taxon>Mollusca</taxon>
        <taxon>Bivalvia</taxon>
        <taxon>Autobranchia</taxon>
        <taxon>Heteroconchia</taxon>
        <taxon>Euheterodonta</taxon>
        <taxon>Imparidentia</taxon>
        <taxon>Neoheterodontei</taxon>
        <taxon>Myida</taxon>
        <taxon>Dreissenoidea</taxon>
        <taxon>Dreissenidae</taxon>
        <taxon>Dreissena</taxon>
    </lineage>
</organism>
<comment type="caution">
    <text evidence="1">The sequence shown here is derived from an EMBL/GenBank/DDBJ whole genome shotgun (WGS) entry which is preliminary data.</text>
</comment>
<reference evidence="1" key="2">
    <citation type="submission" date="2020-11" db="EMBL/GenBank/DDBJ databases">
        <authorList>
            <person name="McCartney M.A."/>
            <person name="Auch B."/>
            <person name="Kono T."/>
            <person name="Mallez S."/>
            <person name="Becker A."/>
            <person name="Gohl D.M."/>
            <person name="Silverstein K.A.T."/>
            <person name="Koren S."/>
            <person name="Bechman K.B."/>
            <person name="Herman A."/>
            <person name="Abrahante J.E."/>
            <person name="Garbe J."/>
        </authorList>
    </citation>
    <scope>NUCLEOTIDE SEQUENCE</scope>
    <source>
        <strain evidence="1">Duluth1</strain>
        <tissue evidence="1">Whole animal</tissue>
    </source>
</reference>
<reference evidence="1" key="1">
    <citation type="journal article" date="2019" name="bioRxiv">
        <title>The Genome of the Zebra Mussel, Dreissena polymorpha: A Resource for Invasive Species Research.</title>
        <authorList>
            <person name="McCartney M.A."/>
            <person name="Auch B."/>
            <person name="Kono T."/>
            <person name="Mallez S."/>
            <person name="Zhang Y."/>
            <person name="Obille A."/>
            <person name="Becker A."/>
            <person name="Abrahante J.E."/>
            <person name="Garbe J."/>
            <person name="Badalamenti J.P."/>
            <person name="Herman A."/>
            <person name="Mangelson H."/>
            <person name="Liachko I."/>
            <person name="Sullivan S."/>
            <person name="Sone E.D."/>
            <person name="Koren S."/>
            <person name="Silverstein K.A.T."/>
            <person name="Beckman K.B."/>
            <person name="Gohl D.M."/>
        </authorList>
    </citation>
    <scope>NUCLEOTIDE SEQUENCE</scope>
    <source>
        <strain evidence="1">Duluth1</strain>
        <tissue evidence="1">Whole animal</tissue>
    </source>
</reference>
<name>A0A9D4HET2_DREPO</name>
<evidence type="ECO:0000313" key="1">
    <source>
        <dbReference type="EMBL" id="KAH3716540.1"/>
    </source>
</evidence>
<dbReference type="EMBL" id="JAIWYP010000013">
    <property type="protein sequence ID" value="KAH3716540.1"/>
    <property type="molecule type" value="Genomic_DNA"/>
</dbReference>
<dbReference type="Proteomes" id="UP000828390">
    <property type="component" value="Unassembled WGS sequence"/>
</dbReference>
<dbReference type="AlphaFoldDB" id="A0A9D4HET2"/>
<protein>
    <submittedName>
        <fullName evidence="1">Uncharacterized protein</fullName>
    </submittedName>
</protein>
<evidence type="ECO:0000313" key="2">
    <source>
        <dbReference type="Proteomes" id="UP000828390"/>
    </source>
</evidence>
<sequence length="59" mass="6654">MSSLWGFFLQEDEDLQELSHIGVDVITETDEIEIEPDAIEELESIQLDRSITDGQSGTE</sequence>
<accession>A0A9D4HET2</accession>
<proteinExistence type="predicted"/>
<keyword evidence="2" id="KW-1185">Reference proteome</keyword>